<proteinExistence type="predicted"/>
<dbReference type="EMBL" id="FQXV01000017">
    <property type="protein sequence ID" value="SHI21956.1"/>
    <property type="molecule type" value="Genomic_DNA"/>
</dbReference>
<dbReference type="STRING" id="1123282.SAMN02745823_03524"/>
<protein>
    <submittedName>
        <fullName evidence="1">Uncharacterized protein</fullName>
    </submittedName>
</protein>
<evidence type="ECO:0000313" key="1">
    <source>
        <dbReference type="EMBL" id="SHI21956.1"/>
    </source>
</evidence>
<organism evidence="1 2">
    <name type="scientific">Sporobacter termitidis DSM 10068</name>
    <dbReference type="NCBI Taxonomy" id="1123282"/>
    <lineage>
        <taxon>Bacteria</taxon>
        <taxon>Bacillati</taxon>
        <taxon>Bacillota</taxon>
        <taxon>Clostridia</taxon>
        <taxon>Eubacteriales</taxon>
        <taxon>Oscillospiraceae</taxon>
        <taxon>Sporobacter</taxon>
    </lineage>
</organism>
<dbReference type="Proteomes" id="UP000183995">
    <property type="component" value="Unassembled WGS sequence"/>
</dbReference>
<name>A0A1M5ZCM5_9FIRM</name>
<gene>
    <name evidence="1" type="ORF">SAMN02745823_03524</name>
</gene>
<sequence length="71" mass="8164">MKIYNKIKYGMVVQTATLHHMPSGRWAFATSLFGEKPYEINMNMPIFDTENEATGWIDKQAEWKADEAIPA</sequence>
<accession>A0A1M5ZCM5</accession>
<keyword evidence="2" id="KW-1185">Reference proteome</keyword>
<dbReference type="RefSeq" id="WP_073082178.1">
    <property type="nucleotide sequence ID" value="NZ_FQXV01000017.1"/>
</dbReference>
<reference evidence="1 2" key="1">
    <citation type="submission" date="2016-11" db="EMBL/GenBank/DDBJ databases">
        <authorList>
            <person name="Jaros S."/>
            <person name="Januszkiewicz K."/>
            <person name="Wedrychowicz H."/>
        </authorList>
    </citation>
    <scope>NUCLEOTIDE SEQUENCE [LARGE SCALE GENOMIC DNA]</scope>
    <source>
        <strain evidence="1 2">DSM 10068</strain>
    </source>
</reference>
<evidence type="ECO:0000313" key="2">
    <source>
        <dbReference type="Proteomes" id="UP000183995"/>
    </source>
</evidence>
<dbReference type="AlphaFoldDB" id="A0A1M5ZCM5"/>